<proteinExistence type="predicted"/>
<sequence>MYDWNMVEIILLFILPVYFIYKYPLAYRYRPFIFIPTLIGISILILLDNFTFYRLGFRIDNFKSSLLPYLLFTFLGCISLVLIAKHFNKKFVEKRWKNTHFLSMCVVLSFFQELVYRGYLMPKLQNMFTSVFTIVLINSLIFSYIHIIYPDKIRNLLLSFVGGTGFAFLYYYYPNIYLITVSHSMLNFTAVLFGLIGPNNSKNKQVFG</sequence>
<gene>
    <name evidence="3" type="ORF">AUJ42_02155</name>
</gene>
<feature type="domain" description="CAAX prenyl protease 2/Lysostaphin resistance protein A-like" evidence="2">
    <location>
        <begin position="100"/>
        <end position="188"/>
    </location>
</feature>
<comment type="caution">
    <text evidence="3">The sequence shown here is derived from an EMBL/GenBank/DDBJ whole genome shotgun (WGS) entry which is preliminary data.</text>
</comment>
<evidence type="ECO:0000313" key="3">
    <source>
        <dbReference type="EMBL" id="OIN91166.1"/>
    </source>
</evidence>
<feature type="transmembrane region" description="Helical" evidence="1">
    <location>
        <begin position="6"/>
        <end position="25"/>
    </location>
</feature>
<feature type="transmembrane region" description="Helical" evidence="1">
    <location>
        <begin position="128"/>
        <end position="149"/>
    </location>
</feature>
<dbReference type="AlphaFoldDB" id="A0A1J4RYW8"/>
<feature type="transmembrane region" description="Helical" evidence="1">
    <location>
        <begin position="66"/>
        <end position="87"/>
    </location>
</feature>
<feature type="transmembrane region" description="Helical" evidence="1">
    <location>
        <begin position="32"/>
        <end position="54"/>
    </location>
</feature>
<reference evidence="3 4" key="1">
    <citation type="journal article" date="2016" name="Environ. Microbiol.">
        <title>Genomic resolution of a cold subsurface aquifer community provides metabolic insights for novel microbes adapted to high CO concentrations.</title>
        <authorList>
            <person name="Probst A.J."/>
            <person name="Castelle C.J."/>
            <person name="Singh A."/>
            <person name="Brown C.T."/>
            <person name="Anantharaman K."/>
            <person name="Sharon I."/>
            <person name="Hug L.A."/>
            <person name="Burstein D."/>
            <person name="Emerson J.B."/>
            <person name="Thomas B.C."/>
            <person name="Banfield J.F."/>
        </authorList>
    </citation>
    <scope>NUCLEOTIDE SEQUENCE [LARGE SCALE GENOMIC DNA]</scope>
    <source>
        <strain evidence="3">CG1_02_44_10</strain>
    </source>
</reference>
<evidence type="ECO:0000256" key="1">
    <source>
        <dbReference type="SAM" id="Phobius"/>
    </source>
</evidence>
<keyword evidence="1" id="KW-0812">Transmembrane</keyword>
<organism evidence="3 4">
    <name type="scientific">Candidatus Collierbacteria bacterium CG1_02_44_10</name>
    <dbReference type="NCBI Taxonomy" id="1805087"/>
    <lineage>
        <taxon>Bacteria</taxon>
        <taxon>Candidatus Collieribacteriota</taxon>
    </lineage>
</organism>
<dbReference type="GO" id="GO:0080120">
    <property type="term" value="P:CAAX-box protein maturation"/>
    <property type="evidence" value="ECO:0007669"/>
    <property type="project" value="UniProtKB-ARBA"/>
</dbReference>
<name>A0A1J4RYW8_9BACT</name>
<evidence type="ECO:0000313" key="4">
    <source>
        <dbReference type="Proteomes" id="UP000182345"/>
    </source>
</evidence>
<evidence type="ECO:0000259" key="2">
    <source>
        <dbReference type="Pfam" id="PF02517"/>
    </source>
</evidence>
<accession>A0A1J4RYW8</accession>
<dbReference type="EMBL" id="MNUK01000052">
    <property type="protein sequence ID" value="OIN91166.1"/>
    <property type="molecule type" value="Genomic_DNA"/>
</dbReference>
<dbReference type="Proteomes" id="UP000182345">
    <property type="component" value="Unassembled WGS sequence"/>
</dbReference>
<keyword evidence="1" id="KW-1133">Transmembrane helix</keyword>
<dbReference type="InterPro" id="IPR003675">
    <property type="entry name" value="Rce1/LyrA-like_dom"/>
</dbReference>
<keyword evidence="1" id="KW-0472">Membrane</keyword>
<feature type="transmembrane region" description="Helical" evidence="1">
    <location>
        <begin position="99"/>
        <end position="116"/>
    </location>
</feature>
<protein>
    <recommendedName>
        <fullName evidence="2">CAAX prenyl protease 2/Lysostaphin resistance protein A-like domain-containing protein</fullName>
    </recommendedName>
</protein>
<dbReference type="Pfam" id="PF02517">
    <property type="entry name" value="Rce1-like"/>
    <property type="match status" value="1"/>
</dbReference>
<feature type="transmembrane region" description="Helical" evidence="1">
    <location>
        <begin position="179"/>
        <end position="197"/>
    </location>
</feature>
<feature type="transmembrane region" description="Helical" evidence="1">
    <location>
        <begin position="156"/>
        <end position="173"/>
    </location>
</feature>
<dbReference type="GO" id="GO:0004175">
    <property type="term" value="F:endopeptidase activity"/>
    <property type="evidence" value="ECO:0007669"/>
    <property type="project" value="UniProtKB-ARBA"/>
</dbReference>